<dbReference type="PANTHER" id="PTHR33516">
    <property type="entry name" value="LEXA REPRESSOR"/>
    <property type="match status" value="1"/>
</dbReference>
<dbReference type="InterPro" id="IPR001387">
    <property type="entry name" value="Cro/C1-type_HTH"/>
</dbReference>
<dbReference type="Gene3D" id="1.10.260.40">
    <property type="entry name" value="lambda repressor-like DNA-binding domains"/>
    <property type="match status" value="1"/>
</dbReference>
<proteinExistence type="predicted"/>
<dbReference type="InterPro" id="IPR036286">
    <property type="entry name" value="LexA/Signal_pep-like_sf"/>
</dbReference>
<dbReference type="Pfam" id="PF00717">
    <property type="entry name" value="Peptidase_S24"/>
    <property type="match status" value="1"/>
</dbReference>
<dbReference type="PROSITE" id="PS50943">
    <property type="entry name" value="HTH_CROC1"/>
    <property type="match status" value="1"/>
</dbReference>
<dbReference type="InterPro" id="IPR010982">
    <property type="entry name" value="Lambda_DNA-bd_dom_sf"/>
</dbReference>
<feature type="domain" description="HTH cro/C1-type" evidence="1">
    <location>
        <begin position="7"/>
        <end position="60"/>
    </location>
</feature>
<evidence type="ECO:0000259" key="1">
    <source>
        <dbReference type="PROSITE" id="PS50943"/>
    </source>
</evidence>
<dbReference type="RefSeq" id="WP_156595484.1">
    <property type="nucleotide sequence ID" value="NZ_CACRTI010000004.1"/>
</dbReference>
<dbReference type="PANTHER" id="PTHR33516:SF2">
    <property type="entry name" value="LEXA REPRESSOR-RELATED"/>
    <property type="match status" value="1"/>
</dbReference>
<sequence length="210" mass="22988">MNISSRVRSKRIQLGLNQAELAQRVGTSQQSIEQLENGKTKRPRFLPELASALGVSVDWLLSGSPESNITYVGPNEPKGKYPLISLVSAGAWSEACEPYNLKDIEEWYESDINLFGDGFWLRVEGDSMTSPVGTSIPEGHIVLVDTGREATNGSLVVAKLLDANEATFKKLVIDGGQKYLKGLNPAWPMMPINGNCKIIGVVVEARIRFI</sequence>
<organism evidence="2">
    <name type="scientific">Citrobacter amalonaticus</name>
    <dbReference type="NCBI Taxonomy" id="35703"/>
    <lineage>
        <taxon>Bacteria</taxon>
        <taxon>Pseudomonadati</taxon>
        <taxon>Pseudomonadota</taxon>
        <taxon>Gammaproteobacteria</taxon>
        <taxon>Enterobacterales</taxon>
        <taxon>Enterobacteriaceae</taxon>
        <taxon>Citrobacter</taxon>
    </lineage>
</organism>
<dbReference type="InterPro" id="IPR015927">
    <property type="entry name" value="Peptidase_S24_S26A/B/C"/>
</dbReference>
<dbReference type="SUPFAM" id="SSF51306">
    <property type="entry name" value="LexA/Signal peptidase"/>
    <property type="match status" value="1"/>
</dbReference>
<accession>A0A6N2W5Y4</accession>
<dbReference type="CDD" id="cd06529">
    <property type="entry name" value="S24_LexA-like"/>
    <property type="match status" value="1"/>
</dbReference>
<protein>
    <submittedName>
        <fullName evidence="2">Putative HTH-type transcriptional regulator</fullName>
    </submittedName>
</protein>
<dbReference type="InterPro" id="IPR039418">
    <property type="entry name" value="LexA-like"/>
</dbReference>
<dbReference type="SUPFAM" id="SSF47413">
    <property type="entry name" value="lambda repressor-like DNA-binding domains"/>
    <property type="match status" value="1"/>
</dbReference>
<dbReference type="CDD" id="cd00093">
    <property type="entry name" value="HTH_XRE"/>
    <property type="match status" value="1"/>
</dbReference>
<dbReference type="Pfam" id="PF01381">
    <property type="entry name" value="HTH_3"/>
    <property type="match status" value="1"/>
</dbReference>
<gene>
    <name evidence="2" type="ORF">CALFYP1_04301</name>
</gene>
<evidence type="ECO:0000313" key="2">
    <source>
        <dbReference type="EMBL" id="VYT37698.1"/>
    </source>
</evidence>
<dbReference type="SMART" id="SM00530">
    <property type="entry name" value="HTH_XRE"/>
    <property type="match status" value="1"/>
</dbReference>
<name>A0A6N2W5Y4_CITAM</name>
<dbReference type="Gene3D" id="2.10.109.10">
    <property type="entry name" value="Umud Fragment, subunit A"/>
    <property type="match status" value="1"/>
</dbReference>
<dbReference type="GO" id="GO:0003677">
    <property type="term" value="F:DNA binding"/>
    <property type="evidence" value="ECO:0007669"/>
    <property type="project" value="InterPro"/>
</dbReference>
<dbReference type="EMBL" id="CACRTI010000004">
    <property type="protein sequence ID" value="VYT37698.1"/>
    <property type="molecule type" value="Genomic_DNA"/>
</dbReference>
<dbReference type="InterPro" id="IPR050077">
    <property type="entry name" value="LexA_repressor"/>
</dbReference>
<dbReference type="AlphaFoldDB" id="A0A6N2W5Y4"/>
<reference evidence="2" key="1">
    <citation type="submission" date="2019-11" db="EMBL/GenBank/DDBJ databases">
        <authorList>
            <person name="Feng L."/>
        </authorList>
    </citation>
    <scope>NUCLEOTIDE SEQUENCE</scope>
    <source>
        <strain evidence="2">CAmalonaticusLFYP1</strain>
    </source>
</reference>